<feature type="transmembrane region" description="Helical" evidence="7">
    <location>
        <begin position="12"/>
        <end position="30"/>
    </location>
</feature>
<keyword evidence="4 7" id="KW-0812">Transmembrane</keyword>
<evidence type="ECO:0000256" key="3">
    <source>
        <dbReference type="ARBA" id="ARBA00022475"/>
    </source>
</evidence>
<evidence type="ECO:0000256" key="6">
    <source>
        <dbReference type="ARBA" id="ARBA00023136"/>
    </source>
</evidence>
<feature type="transmembrane region" description="Helical" evidence="7">
    <location>
        <begin position="119"/>
        <end position="139"/>
    </location>
</feature>
<feature type="transmembrane region" description="Helical" evidence="7">
    <location>
        <begin position="42"/>
        <end position="64"/>
    </location>
</feature>
<sequence>MPKREGDPTWALVITCVLSHLPLFLAFNLLRKRKLTFEMVVCGFSIFVSFMYHLCECLEAIIYLPEIKWHRLDNIGAISSTMGTFINLACLGPETTALVESVGFMLVLILQEGYPWNELFTIGPIVVSGGIPFFMYLLGYRKVKQCLMLKPFFTGIVLTFVGSFFLFLD</sequence>
<comment type="similarity">
    <text evidence="2">Belongs to the TMEM8 family.</text>
</comment>
<evidence type="ECO:0000256" key="4">
    <source>
        <dbReference type="ARBA" id="ARBA00022692"/>
    </source>
</evidence>
<dbReference type="GO" id="GO:0005886">
    <property type="term" value="C:plasma membrane"/>
    <property type="evidence" value="ECO:0007669"/>
    <property type="project" value="UniProtKB-SubCell"/>
</dbReference>
<accession>A0A7G2CQN2</accession>
<comment type="subcellular location">
    <subcellularLocation>
        <location evidence="1">Cell membrane</location>
        <topology evidence="1">Multi-pass membrane protein</topology>
    </subcellularLocation>
</comment>
<gene>
    <name evidence="8" type="ORF">ADEAN_000932000</name>
</gene>
<feature type="transmembrane region" description="Helical" evidence="7">
    <location>
        <begin position="151"/>
        <end position="168"/>
    </location>
</feature>
<dbReference type="VEuPathDB" id="TriTrypDB:ADEAN_000932000"/>
<dbReference type="PANTHER" id="PTHR36561">
    <property type="entry name" value="HAEMOLYSIN-III RELATED-RELATED"/>
    <property type="match status" value="1"/>
</dbReference>
<dbReference type="AlphaFoldDB" id="A0A7G2CQN2"/>
<evidence type="ECO:0000256" key="7">
    <source>
        <dbReference type="SAM" id="Phobius"/>
    </source>
</evidence>
<dbReference type="InterPro" id="IPR021910">
    <property type="entry name" value="NGX6/PGAP6/MYMK"/>
</dbReference>
<proteinExistence type="inferred from homology"/>
<keyword evidence="6 7" id="KW-0472">Membrane</keyword>
<keyword evidence="5 7" id="KW-1133">Transmembrane helix</keyword>
<dbReference type="Pfam" id="PF12036">
    <property type="entry name" value="DUF3522"/>
    <property type="match status" value="1"/>
</dbReference>
<protein>
    <submittedName>
        <fullName evidence="8">Uncharacterized protein</fullName>
    </submittedName>
</protein>
<evidence type="ECO:0000256" key="5">
    <source>
        <dbReference type="ARBA" id="ARBA00022989"/>
    </source>
</evidence>
<organism evidence="8 9">
    <name type="scientific">Angomonas deanei</name>
    <dbReference type="NCBI Taxonomy" id="59799"/>
    <lineage>
        <taxon>Eukaryota</taxon>
        <taxon>Discoba</taxon>
        <taxon>Euglenozoa</taxon>
        <taxon>Kinetoplastea</taxon>
        <taxon>Metakinetoplastina</taxon>
        <taxon>Trypanosomatida</taxon>
        <taxon>Trypanosomatidae</taxon>
        <taxon>Strigomonadinae</taxon>
        <taxon>Angomonas</taxon>
    </lineage>
</organism>
<keyword evidence="3" id="KW-1003">Cell membrane</keyword>
<evidence type="ECO:0000256" key="2">
    <source>
        <dbReference type="ARBA" id="ARBA00005542"/>
    </source>
</evidence>
<evidence type="ECO:0000313" key="8">
    <source>
        <dbReference type="EMBL" id="CAD2221785.1"/>
    </source>
</evidence>
<dbReference type="PANTHER" id="PTHR36561:SF2">
    <property type="entry name" value="HAEMOLYSIN-III RELATED"/>
    <property type="match status" value="1"/>
</dbReference>
<dbReference type="EMBL" id="LR877166">
    <property type="protein sequence ID" value="CAD2221785.1"/>
    <property type="molecule type" value="Genomic_DNA"/>
</dbReference>
<reference evidence="8 9" key="1">
    <citation type="submission" date="2020-08" db="EMBL/GenBank/DDBJ databases">
        <authorList>
            <person name="Newling K."/>
            <person name="Davey J."/>
            <person name="Forrester S."/>
        </authorList>
    </citation>
    <scope>NUCLEOTIDE SEQUENCE [LARGE SCALE GENOMIC DNA]</scope>
    <source>
        <strain evidence="9">Crithidia deanei Carvalho (ATCC PRA-265)</strain>
    </source>
</reference>
<evidence type="ECO:0000256" key="1">
    <source>
        <dbReference type="ARBA" id="ARBA00004651"/>
    </source>
</evidence>
<name>A0A7G2CQN2_9TRYP</name>
<evidence type="ECO:0000313" key="9">
    <source>
        <dbReference type="Proteomes" id="UP000515908"/>
    </source>
</evidence>
<keyword evidence="9" id="KW-1185">Reference proteome</keyword>
<dbReference type="Proteomes" id="UP000515908">
    <property type="component" value="Chromosome 22"/>
</dbReference>
<dbReference type="OrthoDB" id="10266771at2759"/>